<reference evidence="2" key="1">
    <citation type="journal article" date="2019" name="Int. J. Syst. Evol. Microbiol.">
        <title>The Global Catalogue of Microorganisms (GCM) 10K type strain sequencing project: providing services to taxonomists for standard genome sequencing and annotation.</title>
        <authorList>
            <consortium name="The Broad Institute Genomics Platform"/>
            <consortium name="The Broad Institute Genome Sequencing Center for Infectious Disease"/>
            <person name="Wu L."/>
            <person name="Ma J."/>
        </authorList>
    </citation>
    <scope>NUCLEOTIDE SEQUENCE [LARGE SCALE GENOMIC DNA]</scope>
    <source>
        <strain evidence="2">CCUG 43117</strain>
    </source>
</reference>
<proteinExistence type="predicted"/>
<dbReference type="EMBL" id="JBHSLU010000069">
    <property type="protein sequence ID" value="MFC5507753.1"/>
    <property type="molecule type" value="Genomic_DNA"/>
</dbReference>
<name>A0ABW0P5Y0_9HYPH</name>
<evidence type="ECO:0000313" key="1">
    <source>
        <dbReference type="EMBL" id="MFC5507753.1"/>
    </source>
</evidence>
<dbReference type="RefSeq" id="WP_377817553.1">
    <property type="nucleotide sequence ID" value="NZ_JBHSLU010000069.1"/>
</dbReference>
<evidence type="ECO:0000313" key="2">
    <source>
        <dbReference type="Proteomes" id="UP001596060"/>
    </source>
</evidence>
<gene>
    <name evidence="1" type="ORF">ACFPN9_21130</name>
</gene>
<accession>A0ABW0P5Y0</accession>
<organism evidence="1 2">
    <name type="scientific">Bosea massiliensis</name>
    <dbReference type="NCBI Taxonomy" id="151419"/>
    <lineage>
        <taxon>Bacteria</taxon>
        <taxon>Pseudomonadati</taxon>
        <taxon>Pseudomonadota</taxon>
        <taxon>Alphaproteobacteria</taxon>
        <taxon>Hyphomicrobiales</taxon>
        <taxon>Boseaceae</taxon>
        <taxon>Bosea</taxon>
    </lineage>
</organism>
<protein>
    <recommendedName>
        <fullName evidence="3">Radical SAM protein</fullName>
    </recommendedName>
</protein>
<keyword evidence="2" id="KW-1185">Reference proteome</keyword>
<sequence>MKTDALLRKAPPDLPSALRQIVDYRKSGLSLNHIVGCPLDCGYCVRHLFANFEMKKPHLVLDDDAAVRELVEHWAFRKDITPIQLLNRATDPFLPGVKDHLIRTLEILDGKGLRNPVLVITRWRVEPDDIQRLERLSNIKLTILVTWSGIDDTRLEPVESSIADPRHHERRRCRCAELRRDRRRRPHMDRRRSYRRP</sequence>
<evidence type="ECO:0008006" key="3">
    <source>
        <dbReference type="Google" id="ProtNLM"/>
    </source>
</evidence>
<dbReference type="Proteomes" id="UP001596060">
    <property type="component" value="Unassembled WGS sequence"/>
</dbReference>
<comment type="caution">
    <text evidence="1">The sequence shown here is derived from an EMBL/GenBank/DDBJ whole genome shotgun (WGS) entry which is preliminary data.</text>
</comment>